<protein>
    <submittedName>
        <fullName evidence="1">Uncharacterized protein</fullName>
    </submittedName>
</protein>
<sequence>MHIAITKMLKPLLTKLQMLKLQFMSHFSFSFYGVLNDIGNTNSSQQPELWK</sequence>
<organism evidence="1">
    <name type="scientific">Rhizophora mucronata</name>
    <name type="common">Asiatic mangrove</name>
    <dbReference type="NCBI Taxonomy" id="61149"/>
    <lineage>
        <taxon>Eukaryota</taxon>
        <taxon>Viridiplantae</taxon>
        <taxon>Streptophyta</taxon>
        <taxon>Embryophyta</taxon>
        <taxon>Tracheophyta</taxon>
        <taxon>Spermatophyta</taxon>
        <taxon>Magnoliopsida</taxon>
        <taxon>eudicotyledons</taxon>
        <taxon>Gunneridae</taxon>
        <taxon>Pentapetalae</taxon>
        <taxon>rosids</taxon>
        <taxon>fabids</taxon>
        <taxon>Malpighiales</taxon>
        <taxon>Rhizophoraceae</taxon>
        <taxon>Rhizophora</taxon>
    </lineage>
</organism>
<proteinExistence type="predicted"/>
<reference evidence="1" key="1">
    <citation type="submission" date="2018-02" db="EMBL/GenBank/DDBJ databases">
        <title>Rhizophora mucronata_Transcriptome.</title>
        <authorList>
            <person name="Meera S.P."/>
            <person name="Sreeshan A."/>
            <person name="Augustine A."/>
        </authorList>
    </citation>
    <scope>NUCLEOTIDE SEQUENCE</scope>
    <source>
        <tissue evidence="1">Leaf</tissue>
    </source>
</reference>
<dbReference type="AlphaFoldDB" id="A0A2P2QA16"/>
<evidence type="ECO:0000313" key="1">
    <source>
        <dbReference type="EMBL" id="MBX63826.1"/>
    </source>
</evidence>
<dbReference type="EMBL" id="GGEC01083342">
    <property type="protein sequence ID" value="MBX63826.1"/>
    <property type="molecule type" value="Transcribed_RNA"/>
</dbReference>
<accession>A0A2P2QA16</accession>
<name>A0A2P2QA16_RHIMU</name>